<protein>
    <recommendedName>
        <fullName evidence="4">Cold-regulated protein</fullName>
    </recommendedName>
</protein>
<proteinExistence type="predicted"/>
<accession>A0ABP0W6W4</accession>
<evidence type="ECO:0000256" key="1">
    <source>
        <dbReference type="SAM" id="MobiDB-lite"/>
    </source>
</evidence>
<evidence type="ECO:0000313" key="2">
    <source>
        <dbReference type="EMBL" id="CAK9262534.1"/>
    </source>
</evidence>
<dbReference type="Proteomes" id="UP001497444">
    <property type="component" value="Chromosome 15"/>
</dbReference>
<feature type="compositionally biased region" description="Acidic residues" evidence="1">
    <location>
        <begin position="103"/>
        <end position="112"/>
    </location>
</feature>
<sequence length="112" mass="12065">MQILLMELHKLASEELPERASGDAVAADVKNFSGSEIDITSHDQDTAKHKAGVKNLYAGKDVKGTGKEVNLLNAEDKAANATDTRTEKKPNLEVTGVTKEKGEDMEENLGLT</sequence>
<name>A0ABP0W6W4_9BRYO</name>
<evidence type="ECO:0008006" key="4">
    <source>
        <dbReference type="Google" id="ProtNLM"/>
    </source>
</evidence>
<dbReference type="EMBL" id="OZ020110">
    <property type="protein sequence ID" value="CAK9262534.1"/>
    <property type="molecule type" value="Genomic_DNA"/>
</dbReference>
<evidence type="ECO:0000313" key="3">
    <source>
        <dbReference type="Proteomes" id="UP001497444"/>
    </source>
</evidence>
<feature type="compositionally biased region" description="Basic and acidic residues" evidence="1">
    <location>
        <begin position="76"/>
        <end position="91"/>
    </location>
</feature>
<feature type="region of interest" description="Disordered" evidence="1">
    <location>
        <begin position="76"/>
        <end position="112"/>
    </location>
</feature>
<reference evidence="2" key="1">
    <citation type="submission" date="2024-02" db="EMBL/GenBank/DDBJ databases">
        <authorList>
            <consortium name="ELIXIR-Norway"/>
            <consortium name="Elixir Norway"/>
        </authorList>
    </citation>
    <scope>NUCLEOTIDE SEQUENCE</scope>
</reference>
<organism evidence="2 3">
    <name type="scientific">Sphagnum jensenii</name>
    <dbReference type="NCBI Taxonomy" id="128206"/>
    <lineage>
        <taxon>Eukaryota</taxon>
        <taxon>Viridiplantae</taxon>
        <taxon>Streptophyta</taxon>
        <taxon>Embryophyta</taxon>
        <taxon>Bryophyta</taxon>
        <taxon>Sphagnophytina</taxon>
        <taxon>Sphagnopsida</taxon>
        <taxon>Sphagnales</taxon>
        <taxon>Sphagnaceae</taxon>
        <taxon>Sphagnum</taxon>
    </lineage>
</organism>
<keyword evidence="3" id="KW-1185">Reference proteome</keyword>
<gene>
    <name evidence="2" type="ORF">CSSPJE1EN1_LOCUS8012</name>
</gene>